<evidence type="ECO:0000313" key="3">
    <source>
        <dbReference type="Proteomes" id="UP000193431"/>
    </source>
</evidence>
<reference evidence="2 3" key="1">
    <citation type="submission" date="2016-11" db="EMBL/GenBank/DDBJ databases">
        <title>Trade-off between light-utilization and light-protection in marine flavobacteria.</title>
        <authorList>
            <person name="Kumagai Y."/>
        </authorList>
    </citation>
    <scope>NUCLEOTIDE SEQUENCE [LARGE SCALE GENOMIC DNA]</scope>
    <source>
        <strain evidence="2 3">JCM 13191</strain>
    </source>
</reference>
<evidence type="ECO:0000256" key="1">
    <source>
        <dbReference type="SAM" id="Phobius"/>
    </source>
</evidence>
<dbReference type="RefSeq" id="WP_085765841.1">
    <property type="nucleotide sequence ID" value="NZ_CP019344.1"/>
</dbReference>
<protein>
    <submittedName>
        <fullName evidence="2">3-deoxy-manno-octulosonate cytidylyltransferase</fullName>
    </submittedName>
</protein>
<feature type="transmembrane region" description="Helical" evidence="1">
    <location>
        <begin position="89"/>
        <end position="109"/>
    </location>
</feature>
<dbReference type="GO" id="GO:0016779">
    <property type="term" value="F:nucleotidyltransferase activity"/>
    <property type="evidence" value="ECO:0007669"/>
    <property type="project" value="UniProtKB-KW"/>
</dbReference>
<dbReference type="OrthoDB" id="1048788at2"/>
<sequence length="352" mass="41052">MRVDRRLIAAILVFVLQLVGYYCLRFFPGFIEAFYSTGLYPYLSAGSRWITGLVPFSIGDLVYAGVILLSLRWLWVYKREIVTLSRKRYLQLFTTLNIVLFFFNLAWGFNYYRLPLHQSLEIDADYTTDELVQVIELFTERSNALHRQLQPNDSLAVAFTESQPQIFERAPEAYEQISKEFSHLKYHNSSIKKSMLTVPLSYMGYSGYLNPFTGEAQTNAWINNYKTPVLTLHEMAHQLGYAKENEANFIAILAGNAHTDPYFRYSANIFALRYCLNDLYLREPELFEEYKSKVRPGIFKNYQELTDFWQEYEGVIEEVSQATYNTYLKANNQPGGMATYSYVVALLVNYYK</sequence>
<organism evidence="2 3">
    <name type="scientific">Nonlabens spongiae</name>
    <dbReference type="NCBI Taxonomy" id="331648"/>
    <lineage>
        <taxon>Bacteria</taxon>
        <taxon>Pseudomonadati</taxon>
        <taxon>Bacteroidota</taxon>
        <taxon>Flavobacteriia</taxon>
        <taxon>Flavobacteriales</taxon>
        <taxon>Flavobacteriaceae</taxon>
        <taxon>Nonlabens</taxon>
    </lineage>
</organism>
<accession>A0A1W6MHH8</accession>
<keyword evidence="1" id="KW-1133">Transmembrane helix</keyword>
<name>A0A1W6MHH8_9FLAO</name>
<gene>
    <name evidence="2" type="ORF">BST97_02950</name>
</gene>
<dbReference type="Proteomes" id="UP000193431">
    <property type="component" value="Chromosome"/>
</dbReference>
<keyword evidence="2" id="KW-0548">Nucleotidyltransferase</keyword>
<evidence type="ECO:0000313" key="2">
    <source>
        <dbReference type="EMBL" id="ARN77042.1"/>
    </source>
</evidence>
<keyword evidence="1" id="KW-0812">Transmembrane</keyword>
<dbReference type="STRING" id="331648.BST97_02950"/>
<dbReference type="AlphaFoldDB" id="A0A1W6MHH8"/>
<dbReference type="EMBL" id="CP019344">
    <property type="protein sequence ID" value="ARN77042.1"/>
    <property type="molecule type" value="Genomic_DNA"/>
</dbReference>
<dbReference type="InterPro" id="IPR024294">
    <property type="entry name" value="DUF3810"/>
</dbReference>
<feature type="transmembrane region" description="Helical" evidence="1">
    <location>
        <begin position="7"/>
        <end position="27"/>
    </location>
</feature>
<keyword evidence="2" id="KW-0808">Transferase</keyword>
<feature type="transmembrane region" description="Helical" evidence="1">
    <location>
        <begin position="47"/>
        <end position="69"/>
    </location>
</feature>
<dbReference type="Pfam" id="PF12725">
    <property type="entry name" value="DUF3810"/>
    <property type="match status" value="1"/>
</dbReference>
<keyword evidence="3" id="KW-1185">Reference proteome</keyword>
<keyword evidence="1" id="KW-0472">Membrane</keyword>
<proteinExistence type="predicted"/>